<keyword evidence="1" id="KW-1133">Transmembrane helix</keyword>
<dbReference type="KEGG" id="aser:Asera_61420"/>
<keyword evidence="3" id="KW-1185">Reference proteome</keyword>
<dbReference type="EMBL" id="AP023354">
    <property type="protein sequence ID" value="BCJ32034.1"/>
    <property type="molecule type" value="Genomic_DNA"/>
</dbReference>
<sequence>MSGFSEINLFTLALVFGCAVIPVLIVGSLVLCQARGSSRGARWALPALIILGAVVSVMWLLDLLLVIANPI</sequence>
<feature type="transmembrane region" description="Helical" evidence="1">
    <location>
        <begin position="12"/>
        <end position="31"/>
    </location>
</feature>
<dbReference type="AlphaFoldDB" id="A0A810L914"/>
<evidence type="ECO:0000313" key="2">
    <source>
        <dbReference type="EMBL" id="BCJ32034.1"/>
    </source>
</evidence>
<keyword evidence="1" id="KW-0472">Membrane</keyword>
<gene>
    <name evidence="2" type="ORF">Asera_61420</name>
</gene>
<name>A0A810L914_9ACTN</name>
<keyword evidence="1" id="KW-0812">Transmembrane</keyword>
<reference evidence="2" key="1">
    <citation type="submission" date="2020-08" db="EMBL/GenBank/DDBJ databases">
        <title>Whole genome shotgun sequence of Actinocatenispora sera NBRC 101916.</title>
        <authorList>
            <person name="Komaki H."/>
            <person name="Tamura T."/>
        </authorList>
    </citation>
    <scope>NUCLEOTIDE SEQUENCE</scope>
    <source>
        <strain evidence="2">NBRC 101916</strain>
    </source>
</reference>
<evidence type="ECO:0000313" key="3">
    <source>
        <dbReference type="Proteomes" id="UP000680750"/>
    </source>
</evidence>
<dbReference type="RefSeq" id="WP_030447038.1">
    <property type="nucleotide sequence ID" value="NZ_AP023354.1"/>
</dbReference>
<dbReference type="Proteomes" id="UP000680750">
    <property type="component" value="Chromosome"/>
</dbReference>
<accession>A0A810L914</accession>
<feature type="transmembrane region" description="Helical" evidence="1">
    <location>
        <begin position="43"/>
        <end position="68"/>
    </location>
</feature>
<protein>
    <submittedName>
        <fullName evidence="2">Uncharacterized protein</fullName>
    </submittedName>
</protein>
<evidence type="ECO:0000256" key="1">
    <source>
        <dbReference type="SAM" id="Phobius"/>
    </source>
</evidence>
<proteinExistence type="predicted"/>
<organism evidence="2 3">
    <name type="scientific">Actinocatenispora sera</name>
    <dbReference type="NCBI Taxonomy" id="390989"/>
    <lineage>
        <taxon>Bacteria</taxon>
        <taxon>Bacillati</taxon>
        <taxon>Actinomycetota</taxon>
        <taxon>Actinomycetes</taxon>
        <taxon>Micromonosporales</taxon>
        <taxon>Micromonosporaceae</taxon>
        <taxon>Actinocatenispora</taxon>
    </lineage>
</organism>